<sequence length="142" mass="15925">MNCFGLDCIEGQINSSLLLICQNSSRRVEDADKILLNRGSEVESDDLADQELSVKPAMGSTSATQALYDLAKLITHFCTSSTQVFKYSAFDFGTHSCNHDFPVTTRLSKFCSRKPMLVVFCVWDDAISPYYDVIITPYHHIN</sequence>
<accession>A0A5B0NZR0</accession>
<evidence type="ECO:0000313" key="3">
    <source>
        <dbReference type="Proteomes" id="UP000324748"/>
    </source>
</evidence>
<name>A0A5B0NZR0_PUCGR</name>
<comment type="caution">
    <text evidence="2">The sequence shown here is derived from an EMBL/GenBank/DDBJ whole genome shotgun (WGS) entry which is preliminary data.</text>
</comment>
<dbReference type="AlphaFoldDB" id="A0A5B0NZR0"/>
<dbReference type="EMBL" id="VSWC01000093">
    <property type="protein sequence ID" value="KAA1089759.1"/>
    <property type="molecule type" value="Genomic_DNA"/>
</dbReference>
<keyword evidence="3" id="KW-1185">Reference proteome</keyword>
<reference evidence="2 3" key="1">
    <citation type="submission" date="2019-05" db="EMBL/GenBank/DDBJ databases">
        <title>Emergence of the Ug99 lineage of the wheat stem rust pathogen through somatic hybridization.</title>
        <authorList>
            <person name="Li F."/>
            <person name="Upadhyaya N.M."/>
            <person name="Sperschneider J."/>
            <person name="Matny O."/>
            <person name="Nguyen-Phuc H."/>
            <person name="Mago R."/>
            <person name="Raley C."/>
            <person name="Miller M.E."/>
            <person name="Silverstein K.A.T."/>
            <person name="Henningsen E."/>
            <person name="Hirsch C.D."/>
            <person name="Visser B."/>
            <person name="Pretorius Z.A."/>
            <person name="Steffenson B.J."/>
            <person name="Schwessinger B."/>
            <person name="Dodds P.N."/>
            <person name="Figueroa M."/>
        </authorList>
    </citation>
    <scope>NUCLEOTIDE SEQUENCE [LARGE SCALE GENOMIC DNA]</scope>
    <source>
        <strain evidence="2">21-0</strain>
    </source>
</reference>
<protein>
    <submittedName>
        <fullName evidence="2">Uncharacterized protein</fullName>
    </submittedName>
</protein>
<evidence type="ECO:0000313" key="1">
    <source>
        <dbReference type="EMBL" id="KAA1089759.1"/>
    </source>
</evidence>
<dbReference type="Proteomes" id="UP000324748">
    <property type="component" value="Unassembled WGS sequence"/>
</dbReference>
<evidence type="ECO:0000313" key="2">
    <source>
        <dbReference type="EMBL" id="KAA1093229.1"/>
    </source>
</evidence>
<gene>
    <name evidence="1" type="ORF">PGT21_029032</name>
    <name evidence="2" type="ORF">PGT21_029074</name>
</gene>
<dbReference type="EMBL" id="VSWC01000080">
    <property type="protein sequence ID" value="KAA1093229.1"/>
    <property type="molecule type" value="Genomic_DNA"/>
</dbReference>
<proteinExistence type="predicted"/>
<organism evidence="2 3">
    <name type="scientific">Puccinia graminis f. sp. tritici</name>
    <dbReference type="NCBI Taxonomy" id="56615"/>
    <lineage>
        <taxon>Eukaryota</taxon>
        <taxon>Fungi</taxon>
        <taxon>Dikarya</taxon>
        <taxon>Basidiomycota</taxon>
        <taxon>Pucciniomycotina</taxon>
        <taxon>Pucciniomycetes</taxon>
        <taxon>Pucciniales</taxon>
        <taxon>Pucciniaceae</taxon>
        <taxon>Puccinia</taxon>
    </lineage>
</organism>